<gene>
    <name evidence="2" type="primary">ten1</name>
</gene>
<dbReference type="KEGG" id="caua:113050727"/>
<dbReference type="RefSeq" id="XP_026069767.1">
    <property type="nucleotide sequence ID" value="XM_026213982.1"/>
</dbReference>
<sequence length="174" mass="20122">MQNISDIQLRVTDEGMLPSKDLYLLWWSRICKERCKQRENLKQKNNVVVLMGCRHMKVWSRHSSQIVLHVFFCSHFKVVWFREPSSRTSSSCCSTTFPLRRVMSQSLSLLLLIISKMAARPHAAASLCPDRTCFRVFCLVSRSVFARCRRVYLSVSANTVASFCSMSAEPHFYS</sequence>
<proteinExistence type="predicted"/>
<organism evidence="1 2">
    <name type="scientific">Carassius auratus</name>
    <name type="common">Goldfish</name>
    <dbReference type="NCBI Taxonomy" id="7957"/>
    <lineage>
        <taxon>Eukaryota</taxon>
        <taxon>Metazoa</taxon>
        <taxon>Chordata</taxon>
        <taxon>Craniata</taxon>
        <taxon>Vertebrata</taxon>
        <taxon>Euteleostomi</taxon>
        <taxon>Actinopterygii</taxon>
        <taxon>Neopterygii</taxon>
        <taxon>Teleostei</taxon>
        <taxon>Ostariophysi</taxon>
        <taxon>Cypriniformes</taxon>
        <taxon>Cyprinidae</taxon>
        <taxon>Cyprininae</taxon>
        <taxon>Carassius</taxon>
    </lineage>
</organism>
<dbReference type="Proteomes" id="UP000515129">
    <property type="component" value="Chromosome 31"/>
</dbReference>
<name>A0A6P6KF69_CARAU</name>
<accession>A0A6P6KF69</accession>
<protein>
    <submittedName>
        <fullName evidence="2">CST complex subunit TEN1 isoform X1</fullName>
    </submittedName>
</protein>
<dbReference type="AlphaFoldDB" id="A0A6P6KF69"/>
<evidence type="ECO:0000313" key="1">
    <source>
        <dbReference type="Proteomes" id="UP000515129"/>
    </source>
</evidence>
<reference evidence="2" key="1">
    <citation type="submission" date="2025-08" db="UniProtKB">
        <authorList>
            <consortium name="RefSeq"/>
        </authorList>
    </citation>
    <scope>IDENTIFICATION</scope>
    <source>
        <strain evidence="2">Wakin</strain>
        <tissue evidence="2">Muscle</tissue>
    </source>
</reference>
<dbReference type="CTD" id="100134934"/>
<keyword evidence="1" id="KW-1185">Reference proteome</keyword>
<evidence type="ECO:0000313" key="2">
    <source>
        <dbReference type="RefSeq" id="XP_026069767.1"/>
    </source>
</evidence>
<dbReference type="GeneID" id="113050727"/>